<evidence type="ECO:0000259" key="1">
    <source>
        <dbReference type="Pfam" id="PF07484"/>
    </source>
</evidence>
<keyword evidence="3" id="KW-1185">Reference proteome</keyword>
<dbReference type="EMBL" id="SRSF01000012">
    <property type="protein sequence ID" value="THH35485.1"/>
    <property type="molecule type" value="Genomic_DNA"/>
</dbReference>
<dbReference type="Gene3D" id="3.90.1340.10">
    <property type="entry name" value="Phage tail collar domain"/>
    <property type="match status" value="1"/>
</dbReference>
<proteinExistence type="predicted"/>
<sequence length="177" mass="18176">MEPFIGQVQIFGFNFAPRNWASCDGQLLSIHAYSAVFALLGTTFGGNGSTTFGLPDLRGRSAVHYGSGPGLSPVSWGEKSGRESVILITSNLPSHSHDGTLKLGAGPGLLATGDGAYLAANSAGETIFTSVAPAAGQLAANQLAVSNTGSNQSFDIRNPYLGILHAIALVGIFPSRT</sequence>
<gene>
    <name evidence="2" type="ORF">E4021_16305</name>
</gene>
<dbReference type="RefSeq" id="WP_136460448.1">
    <property type="nucleotide sequence ID" value="NZ_SRSF01000012.1"/>
</dbReference>
<dbReference type="InterPro" id="IPR011083">
    <property type="entry name" value="Phage_tail_collar_dom"/>
</dbReference>
<feature type="domain" description="Phage tail collar" evidence="1">
    <location>
        <begin position="6"/>
        <end position="61"/>
    </location>
</feature>
<protein>
    <submittedName>
        <fullName evidence="2">Phage tail protein</fullName>
    </submittedName>
</protein>
<reference evidence="2 3" key="1">
    <citation type="submission" date="2019-04" db="EMBL/GenBank/DDBJ databases">
        <title>Lewinella litorea sp. nov., isolated from a marine sand.</title>
        <authorList>
            <person name="Yoon J.-H."/>
        </authorList>
    </citation>
    <scope>NUCLEOTIDE SEQUENCE [LARGE SCALE GENOMIC DNA]</scope>
    <source>
        <strain evidence="2 3">HSMS-39</strain>
    </source>
</reference>
<dbReference type="InterPro" id="IPR037053">
    <property type="entry name" value="Phage_tail_collar_dom_sf"/>
</dbReference>
<dbReference type="AlphaFoldDB" id="A0A4S4NA02"/>
<dbReference type="Pfam" id="PF07484">
    <property type="entry name" value="Collar"/>
    <property type="match status" value="1"/>
</dbReference>
<dbReference type="OrthoDB" id="9810174at2"/>
<comment type="caution">
    <text evidence="2">The sequence shown here is derived from an EMBL/GenBank/DDBJ whole genome shotgun (WGS) entry which is preliminary data.</text>
</comment>
<name>A0A4S4NA02_9BACT</name>
<dbReference type="Proteomes" id="UP000308528">
    <property type="component" value="Unassembled WGS sequence"/>
</dbReference>
<dbReference type="SUPFAM" id="SSF88874">
    <property type="entry name" value="Receptor-binding domain of short tail fibre protein gp12"/>
    <property type="match status" value="1"/>
</dbReference>
<accession>A0A4S4NA02</accession>
<organism evidence="2 3">
    <name type="scientific">Neolewinella litorea</name>
    <dbReference type="NCBI Taxonomy" id="2562452"/>
    <lineage>
        <taxon>Bacteria</taxon>
        <taxon>Pseudomonadati</taxon>
        <taxon>Bacteroidota</taxon>
        <taxon>Saprospiria</taxon>
        <taxon>Saprospirales</taxon>
        <taxon>Lewinellaceae</taxon>
        <taxon>Neolewinella</taxon>
    </lineage>
</organism>
<evidence type="ECO:0000313" key="2">
    <source>
        <dbReference type="EMBL" id="THH35485.1"/>
    </source>
</evidence>
<evidence type="ECO:0000313" key="3">
    <source>
        <dbReference type="Proteomes" id="UP000308528"/>
    </source>
</evidence>